<gene>
    <name evidence="2" type="ORF">MNBD_GAMMA01-1366</name>
    <name evidence="3" type="ORF">MNBD_GAMMA01-1393</name>
</gene>
<dbReference type="InterPro" id="IPR027417">
    <property type="entry name" value="P-loop_NTPase"/>
</dbReference>
<dbReference type="EMBL" id="UOEW01000369">
    <property type="protein sequence ID" value="VAW42660.1"/>
    <property type="molecule type" value="Genomic_DNA"/>
</dbReference>
<protein>
    <recommendedName>
        <fullName evidence="1">CobQ/CobB/MinD/ParA nucleotide binding domain-containing protein</fullName>
    </recommendedName>
</protein>
<dbReference type="AlphaFoldDB" id="A0A3B0VQD8"/>
<proteinExistence type="predicted"/>
<reference evidence="3" key="1">
    <citation type="submission" date="2018-06" db="EMBL/GenBank/DDBJ databases">
        <authorList>
            <person name="Zhirakovskaya E."/>
        </authorList>
    </citation>
    <scope>NUCLEOTIDE SEQUENCE</scope>
</reference>
<evidence type="ECO:0000313" key="3">
    <source>
        <dbReference type="EMBL" id="VAW42660.1"/>
    </source>
</evidence>
<sequence length="219" mass="24047">MIISVLNQKGGVGKSSLARALSVEFARNDWGVHVADLDRAQQTFFKWAERRAERNISPSIEVALYSDPKAALKAAVNADVLIVDGKAFADAHALEIAKNSNLVIIPVGVSMDDLEPSLKLAVELVNKGIDRASIVFVVCRVPDNGEKEAMNTRSSIQGWNFEVVKGWIPFKPSYSQAMDKGLSFTETPFKSLSEKADKIIEQLFNKAMETQPKIVKEGV</sequence>
<dbReference type="EMBL" id="UOEW01000369">
    <property type="protein sequence ID" value="VAW42619.1"/>
    <property type="molecule type" value="Genomic_DNA"/>
</dbReference>
<feature type="domain" description="CobQ/CobB/MinD/ParA nucleotide binding" evidence="1">
    <location>
        <begin position="3"/>
        <end position="183"/>
    </location>
</feature>
<dbReference type="PANTHER" id="PTHR13696:SF96">
    <property type="entry name" value="COBQ_COBB_MIND_PARA NUCLEOTIDE BINDING DOMAIN-CONTAINING PROTEIN"/>
    <property type="match status" value="1"/>
</dbReference>
<organism evidence="3">
    <name type="scientific">hydrothermal vent metagenome</name>
    <dbReference type="NCBI Taxonomy" id="652676"/>
    <lineage>
        <taxon>unclassified sequences</taxon>
        <taxon>metagenomes</taxon>
        <taxon>ecological metagenomes</taxon>
    </lineage>
</organism>
<evidence type="ECO:0000259" key="1">
    <source>
        <dbReference type="Pfam" id="PF01656"/>
    </source>
</evidence>
<dbReference type="InterPro" id="IPR050678">
    <property type="entry name" value="DNA_Partitioning_ATPase"/>
</dbReference>
<accession>A0A3B0VQD8</accession>
<dbReference type="PANTHER" id="PTHR13696">
    <property type="entry name" value="P-LOOP CONTAINING NUCLEOSIDE TRIPHOSPHATE HYDROLASE"/>
    <property type="match status" value="1"/>
</dbReference>
<dbReference type="Gene3D" id="3.40.50.300">
    <property type="entry name" value="P-loop containing nucleotide triphosphate hydrolases"/>
    <property type="match status" value="1"/>
</dbReference>
<dbReference type="SUPFAM" id="SSF52540">
    <property type="entry name" value="P-loop containing nucleoside triphosphate hydrolases"/>
    <property type="match status" value="1"/>
</dbReference>
<name>A0A3B0VQD8_9ZZZZ</name>
<dbReference type="Pfam" id="PF01656">
    <property type="entry name" value="CbiA"/>
    <property type="match status" value="1"/>
</dbReference>
<dbReference type="CDD" id="cd02042">
    <property type="entry name" value="ParAB_family"/>
    <property type="match status" value="1"/>
</dbReference>
<dbReference type="InterPro" id="IPR002586">
    <property type="entry name" value="CobQ/CobB/MinD/ParA_Nub-bd_dom"/>
</dbReference>
<evidence type="ECO:0000313" key="2">
    <source>
        <dbReference type="EMBL" id="VAW42619.1"/>
    </source>
</evidence>